<proteinExistence type="evidence at transcript level"/>
<feature type="compositionally biased region" description="Low complexity" evidence="1">
    <location>
        <begin position="21"/>
        <end position="32"/>
    </location>
</feature>
<feature type="region of interest" description="Disordered" evidence="1">
    <location>
        <begin position="20"/>
        <end position="72"/>
    </location>
</feature>
<name>B7Z8I9_HUMAN</name>
<evidence type="ECO:0000313" key="2">
    <source>
        <dbReference type="EMBL" id="BAH13975.1"/>
    </source>
</evidence>
<protein>
    <submittedName>
        <fullName evidence="2">cDNA FLJ54975</fullName>
    </submittedName>
</protein>
<evidence type="ECO:0000256" key="1">
    <source>
        <dbReference type="SAM" id="MobiDB-lite"/>
    </source>
</evidence>
<dbReference type="EMBL" id="AK303496">
    <property type="protein sequence ID" value="BAH13975.1"/>
    <property type="molecule type" value="mRNA"/>
</dbReference>
<sequence length="145" mass="15002">MLGHCCYFWQVWPASEALAAGPTPSTGSSSPSWKQHIGTSLQKTRGSLPTTTLTSGAGQSTSTGKNPAAGRSLEGALPAGVWPCFAQSPCTGGQQTPSSTGLRSCLVRSPGGKQQRGEAHWGGGAISGVLWEWALHCKIAVTHWA</sequence>
<accession>B7Z8I9</accession>
<dbReference type="AlphaFoldDB" id="B7Z8I9"/>
<reference evidence="2" key="1">
    <citation type="submission" date="2007-10" db="EMBL/GenBank/DDBJ databases">
        <title>NEDO human cDNA sequencing project focused on splicing variants.</title>
        <authorList>
            <person name="Wakamatsu A."/>
            <person name="Yamamoto J."/>
            <person name="Kimura K."/>
            <person name="Ishii S."/>
            <person name="Watanabe K."/>
            <person name="Sugiyama A."/>
            <person name="Murakawa K."/>
            <person name="Kaida T."/>
            <person name="Tsuchiya K."/>
            <person name="Fukuzumi Y."/>
            <person name="Kumagai A."/>
            <person name="Oishi Y."/>
            <person name="Yamamoto S."/>
            <person name="Ono Y."/>
            <person name="Komori Y."/>
            <person name="Yamazaki M."/>
            <person name="Kisu Y."/>
            <person name="Nishikawa T."/>
            <person name="Sugano S."/>
            <person name="Nomura N."/>
            <person name="Isogai T."/>
        </authorList>
    </citation>
    <scope>NUCLEOTIDE SEQUENCE</scope>
    <source>
        <tissue evidence="2">Thymus</tissue>
    </source>
</reference>
<feature type="compositionally biased region" description="Polar residues" evidence="1">
    <location>
        <begin position="37"/>
        <end position="65"/>
    </location>
</feature>
<dbReference type="PeptideAtlas" id="B7Z8I9"/>
<organism evidence="2">
    <name type="scientific">Homo sapiens</name>
    <name type="common">Human</name>
    <dbReference type="NCBI Taxonomy" id="9606"/>
    <lineage>
        <taxon>Eukaryota</taxon>
        <taxon>Metazoa</taxon>
        <taxon>Chordata</taxon>
        <taxon>Craniata</taxon>
        <taxon>Vertebrata</taxon>
        <taxon>Euteleostomi</taxon>
        <taxon>Mammalia</taxon>
        <taxon>Eutheria</taxon>
        <taxon>Euarchontoglires</taxon>
        <taxon>Primates</taxon>
        <taxon>Haplorrhini</taxon>
        <taxon>Catarrhini</taxon>
        <taxon>Hominidae</taxon>
        <taxon>Homo</taxon>
    </lineage>
</organism>